<dbReference type="InterPro" id="IPR016166">
    <property type="entry name" value="FAD-bd_PCMH"/>
</dbReference>
<reference evidence="5 6" key="1">
    <citation type="submission" date="2020-04" db="EMBL/GenBank/DDBJ databases">
        <authorList>
            <person name="Klaysubun C."/>
            <person name="Duangmal K."/>
            <person name="Lipun K."/>
        </authorList>
    </citation>
    <scope>NUCLEOTIDE SEQUENCE [LARGE SCALE GENOMIC DNA]</scope>
    <source>
        <strain evidence="5 6">JCM 11839</strain>
    </source>
</reference>
<accession>A0ABX1R8P6</accession>
<dbReference type="InterPro" id="IPR051312">
    <property type="entry name" value="Diverse_Substr_Oxidored"/>
</dbReference>
<dbReference type="InterPro" id="IPR002346">
    <property type="entry name" value="Mopterin_DH_FAD-bd"/>
</dbReference>
<keyword evidence="3" id="KW-0560">Oxidoreductase</keyword>
<dbReference type="InterPro" id="IPR016169">
    <property type="entry name" value="FAD-bd_PCMH_sub2"/>
</dbReference>
<dbReference type="PANTHER" id="PTHR42659">
    <property type="entry name" value="XANTHINE DEHYDROGENASE SUBUNIT C-RELATED"/>
    <property type="match status" value="1"/>
</dbReference>
<keyword evidence="6" id="KW-1185">Reference proteome</keyword>
<keyword evidence="1" id="KW-0285">Flavoprotein</keyword>
<evidence type="ECO:0000256" key="1">
    <source>
        <dbReference type="ARBA" id="ARBA00022630"/>
    </source>
</evidence>
<feature type="domain" description="FAD-binding PCMH-type" evidence="4">
    <location>
        <begin position="16"/>
        <end position="240"/>
    </location>
</feature>
<organism evidence="5 6">
    <name type="scientific">Pseudonocardia xinjiangensis</name>
    <dbReference type="NCBI Taxonomy" id="75289"/>
    <lineage>
        <taxon>Bacteria</taxon>
        <taxon>Bacillati</taxon>
        <taxon>Actinomycetota</taxon>
        <taxon>Actinomycetes</taxon>
        <taxon>Pseudonocardiales</taxon>
        <taxon>Pseudonocardiaceae</taxon>
        <taxon>Pseudonocardia</taxon>
    </lineage>
</organism>
<dbReference type="SUPFAM" id="SSF56176">
    <property type="entry name" value="FAD-binding/transporter-associated domain-like"/>
    <property type="match status" value="1"/>
</dbReference>
<name>A0ABX1R8P6_9PSEU</name>
<dbReference type="PROSITE" id="PS51387">
    <property type="entry name" value="FAD_PCMH"/>
    <property type="match status" value="1"/>
</dbReference>
<protein>
    <submittedName>
        <fullName evidence="5">Dehydrogenase</fullName>
    </submittedName>
</protein>
<dbReference type="Gene3D" id="3.30.465.10">
    <property type="match status" value="1"/>
</dbReference>
<evidence type="ECO:0000256" key="3">
    <source>
        <dbReference type="ARBA" id="ARBA00023002"/>
    </source>
</evidence>
<evidence type="ECO:0000313" key="6">
    <source>
        <dbReference type="Proteomes" id="UP001296706"/>
    </source>
</evidence>
<dbReference type="InterPro" id="IPR036318">
    <property type="entry name" value="FAD-bd_PCMH-like_sf"/>
</dbReference>
<proteinExistence type="predicted"/>
<dbReference type="PANTHER" id="PTHR42659:SF2">
    <property type="entry name" value="XANTHINE DEHYDROGENASE SUBUNIT C-RELATED"/>
    <property type="match status" value="1"/>
</dbReference>
<dbReference type="EMBL" id="JAAXKY010000001">
    <property type="protein sequence ID" value="NMH75593.1"/>
    <property type="molecule type" value="Genomic_DNA"/>
</dbReference>
<evidence type="ECO:0000259" key="4">
    <source>
        <dbReference type="PROSITE" id="PS51387"/>
    </source>
</evidence>
<dbReference type="Proteomes" id="UP001296706">
    <property type="component" value="Unassembled WGS sequence"/>
</dbReference>
<dbReference type="RefSeq" id="WP_169393665.1">
    <property type="nucleotide sequence ID" value="NZ_BAAAJH010000016.1"/>
</dbReference>
<dbReference type="Gene3D" id="3.30.43.10">
    <property type="entry name" value="Uridine Diphospho-n-acetylenolpyruvylglucosamine Reductase, domain 2"/>
    <property type="match status" value="1"/>
</dbReference>
<dbReference type="Pfam" id="PF00941">
    <property type="entry name" value="FAD_binding_5"/>
    <property type="match status" value="1"/>
</dbReference>
<comment type="caution">
    <text evidence="5">The sequence shown here is derived from an EMBL/GenBank/DDBJ whole genome shotgun (WGS) entry which is preliminary data.</text>
</comment>
<sequence>MRLQSRGAGLLTPTQAALPPFDLLRPTSLADARAVLADRPEAVIAAGCTDLVAAIREGLVPSTLVSLRNLDELRTVEHDGTALRIGALNTHHDGSAHPVLGAALPELADAWSAIATVRIRFRATVGGNLMARRYRYEMPVILGALETAMEFSTAAGERRCTVDEFVRRDPAAPEGRTLLHTLSVDTASLVAFRYDRSMRPVTTVALAVRRSRDGLRLTAGVGSEYRRAVLVRTDVPVAEVTAIDHAGAAHEMAGQLPDRVGDYAGSARYRRRIVEVLLRRQLEAAA</sequence>
<keyword evidence="2" id="KW-0274">FAD</keyword>
<gene>
    <name evidence="5" type="ORF">HF577_00395</name>
</gene>
<dbReference type="InterPro" id="IPR016167">
    <property type="entry name" value="FAD-bd_PCMH_sub1"/>
</dbReference>
<evidence type="ECO:0000313" key="5">
    <source>
        <dbReference type="EMBL" id="NMH75593.1"/>
    </source>
</evidence>
<evidence type="ECO:0000256" key="2">
    <source>
        <dbReference type="ARBA" id="ARBA00022827"/>
    </source>
</evidence>